<name>A0A7M2YDX6_9FLAO</name>
<gene>
    <name evidence="1" type="ORF">Q73A0000_15350</name>
</gene>
<protein>
    <submittedName>
        <fullName evidence="1">Uncharacterized protein</fullName>
    </submittedName>
</protein>
<sequence length="753" mass="87255">MGKFYIFNSNIEDKKYKSATIIFNPNIEFDFGALKNELTEHFRDFHQTNALVFLHCSTVSSIDSHLKDNLDKIFRSIPKAEENSLVESIFYVGYNKLDFIFSKKDSFLRENFKEIVNQGLANIFISNGGLVESNGVSHHYVFPSGKHSTKFLRTANVLVQKNEIDFIGLNLLHLFKYAEIKNIYCDTLSINVIGYSMGQYLKRYENRDDFNIESFKSYDGIFSKNTRFYKDSIFLISASTSGGLVHYLKENHPEIDSKNVCILYYLPIEKASNLSLERVLCNLERNEKFSYGLEIYKQFKAGEKCSFCENQSTAIKIVGDSFSLDEPIINSRNIVASKYISKSLKDFVEVFKYNEETGTSLKVSFSEDTINRKKYNLYIDYENIIKNIEKKQYENHKNKIDAFVNQYVPASLKYIIHLNDKGSELLAKYILEKTKCFSKNSIEVINHSELADKKILEDESGSILIVASCITNGKNLLYLSRFFRNYNNIRLIYFVGINRISDSDKHKELKSNIKYGLYGAENSSFVEIETINCDNSNFQTPWEIELDHLREIQEGLNEPSSFIKDRITTITNFSNKEFKGGSEKIFYPDISGNELKIRKNSAFFNSNDYFGNVSQSDVYFTISCVLNNMRNNRVDGLYQTNFVKNLLDPFIFNRFNDGVIQAAILRAAKNDELNYSFSRKNSEDMLMLLKTFAKHRDEYQGEALLEFLHALSVGKLRLFKEHYITLVDELSKIENKYIQILIKIILNVYEKSL</sequence>
<reference evidence="1 2" key="1">
    <citation type="submission" date="2019-05" db="EMBL/GenBank/DDBJ databases">
        <title>Chryseobacterium sp. isolated from King George Island, maritime Antarctica.</title>
        <authorList>
            <person name="Peng X."/>
        </authorList>
    </citation>
    <scope>NUCLEOTIDE SEQUENCE [LARGE SCALE GENOMIC DNA]</scope>
    <source>
        <strain evidence="1 2">7-3A</strain>
    </source>
</reference>
<keyword evidence="2" id="KW-1185">Reference proteome</keyword>
<evidence type="ECO:0000313" key="2">
    <source>
        <dbReference type="Proteomes" id="UP000594195"/>
    </source>
</evidence>
<accession>A0A7M2YDX6</accession>
<dbReference type="KEGG" id="kfa:Q73A0000_15350"/>
<dbReference type="RefSeq" id="WP_193811824.1">
    <property type="nucleotide sequence ID" value="NZ_CP040442.1"/>
</dbReference>
<proteinExistence type="predicted"/>
<dbReference type="AlphaFoldDB" id="A0A7M2YDX6"/>
<evidence type="ECO:0000313" key="1">
    <source>
        <dbReference type="EMBL" id="QOW11652.1"/>
    </source>
</evidence>
<organism evidence="1 2">
    <name type="scientific">Kaistella flava</name>
    <name type="common">ex Peng et al. 2021</name>
    <dbReference type="NCBI Taxonomy" id="2038776"/>
    <lineage>
        <taxon>Bacteria</taxon>
        <taxon>Pseudomonadati</taxon>
        <taxon>Bacteroidota</taxon>
        <taxon>Flavobacteriia</taxon>
        <taxon>Flavobacteriales</taxon>
        <taxon>Weeksellaceae</taxon>
        <taxon>Chryseobacterium group</taxon>
        <taxon>Kaistella</taxon>
    </lineage>
</organism>
<dbReference type="Proteomes" id="UP000594195">
    <property type="component" value="Chromosome"/>
</dbReference>
<dbReference type="EMBL" id="CP040442">
    <property type="protein sequence ID" value="QOW11652.1"/>
    <property type="molecule type" value="Genomic_DNA"/>
</dbReference>